<evidence type="ECO:0000313" key="7">
    <source>
        <dbReference type="EMBL" id="PAU66944.1"/>
    </source>
</evidence>
<dbReference type="PROSITE" id="PS51272">
    <property type="entry name" value="SLH"/>
    <property type="match status" value="3"/>
</dbReference>
<evidence type="ECO:0000313" key="8">
    <source>
        <dbReference type="Proteomes" id="UP000217986"/>
    </source>
</evidence>
<keyword evidence="4" id="KW-0326">Glycosidase</keyword>
<dbReference type="SUPFAM" id="SSF51011">
    <property type="entry name" value="Glycosyl hydrolase domain"/>
    <property type="match status" value="1"/>
</dbReference>
<evidence type="ECO:0000256" key="2">
    <source>
        <dbReference type="ARBA" id="ARBA00022801"/>
    </source>
</evidence>
<dbReference type="InterPro" id="IPR005085">
    <property type="entry name" value="CBM25"/>
</dbReference>
<dbReference type="InterPro" id="IPR008964">
    <property type="entry name" value="Invasin/intimin_cell_adhesion"/>
</dbReference>
<dbReference type="GO" id="GO:0005975">
    <property type="term" value="P:carbohydrate metabolic process"/>
    <property type="evidence" value="ECO:0007669"/>
    <property type="project" value="InterPro"/>
</dbReference>
<dbReference type="Gene3D" id="2.60.40.1180">
    <property type="entry name" value="Golgi alpha-mannosidase II"/>
    <property type="match status" value="1"/>
</dbReference>
<dbReference type="Pfam" id="PF03423">
    <property type="entry name" value="CBM_25"/>
    <property type="match status" value="1"/>
</dbReference>
<dbReference type="Gene3D" id="3.20.20.80">
    <property type="entry name" value="Glycosidases"/>
    <property type="match status" value="1"/>
</dbReference>
<evidence type="ECO:0000256" key="4">
    <source>
        <dbReference type="ARBA" id="ARBA00023295"/>
    </source>
</evidence>
<feature type="domain" description="SLH" evidence="6">
    <location>
        <begin position="1082"/>
        <end position="1145"/>
    </location>
</feature>
<organism evidence="7 8">
    <name type="scientific">Bifidobacterium italicum</name>
    <dbReference type="NCBI Taxonomy" id="1960968"/>
    <lineage>
        <taxon>Bacteria</taxon>
        <taxon>Bacillati</taxon>
        <taxon>Actinomycetota</taxon>
        <taxon>Actinomycetes</taxon>
        <taxon>Bifidobacteriales</taxon>
        <taxon>Bifidobacteriaceae</taxon>
        <taxon>Bifidobacterium</taxon>
    </lineage>
</organism>
<dbReference type="InterPro" id="IPR013780">
    <property type="entry name" value="Glyco_hydro_b"/>
</dbReference>
<dbReference type="InterPro" id="IPR017853">
    <property type="entry name" value="GH"/>
</dbReference>
<comment type="caution">
    <text evidence="7">The sequence shown here is derived from an EMBL/GenBank/DDBJ whole genome shotgun (WGS) entry which is preliminary data.</text>
</comment>
<dbReference type="CDD" id="cd11315">
    <property type="entry name" value="AmyAc_bac1_AmyA"/>
    <property type="match status" value="1"/>
</dbReference>
<dbReference type="InterPro" id="IPR003343">
    <property type="entry name" value="Big_2"/>
</dbReference>
<evidence type="ECO:0000256" key="3">
    <source>
        <dbReference type="ARBA" id="ARBA00023277"/>
    </source>
</evidence>
<name>A0A2A2ECA9_9BIFI</name>
<dbReference type="InterPro" id="IPR013783">
    <property type="entry name" value="Ig-like_fold"/>
</dbReference>
<dbReference type="GO" id="GO:2001070">
    <property type="term" value="F:starch binding"/>
    <property type="evidence" value="ECO:0007669"/>
    <property type="project" value="InterPro"/>
</dbReference>
<keyword evidence="2" id="KW-0378">Hydrolase</keyword>
<evidence type="ECO:0000259" key="6">
    <source>
        <dbReference type="PROSITE" id="PS51272"/>
    </source>
</evidence>
<reference evidence="7 8" key="1">
    <citation type="journal article" date="2017" name="ISME J.">
        <title>Unveiling bifidobacterial biogeography across the mammalian branch of the tree of life.</title>
        <authorList>
            <person name="Milani C."/>
            <person name="Mangifesta M."/>
            <person name="Mancabelli L."/>
            <person name="Lugli G.A."/>
            <person name="James K."/>
            <person name="Duranti S."/>
            <person name="Turroni F."/>
            <person name="Ferrario C."/>
            <person name="Ossiprandi M.C."/>
            <person name="van Sinderen D."/>
            <person name="Ventura M."/>
        </authorList>
    </citation>
    <scope>NUCLEOTIDE SEQUENCE [LARGE SCALE GENOMIC DNA]</scope>
    <source>
        <strain evidence="7 8">70</strain>
    </source>
</reference>
<dbReference type="GO" id="GO:0043169">
    <property type="term" value="F:cation binding"/>
    <property type="evidence" value="ECO:0007669"/>
    <property type="project" value="InterPro"/>
</dbReference>
<feature type="domain" description="SLH" evidence="6">
    <location>
        <begin position="1152"/>
        <end position="1214"/>
    </location>
</feature>
<dbReference type="SMART" id="SM01066">
    <property type="entry name" value="CBM_25"/>
    <property type="match status" value="1"/>
</dbReference>
<dbReference type="SUPFAM" id="SSF51445">
    <property type="entry name" value="(Trans)glycosidases"/>
    <property type="match status" value="1"/>
</dbReference>
<dbReference type="EMBL" id="MVOG01000047">
    <property type="protein sequence ID" value="PAU66944.1"/>
    <property type="molecule type" value="Genomic_DNA"/>
</dbReference>
<dbReference type="Pfam" id="PF00128">
    <property type="entry name" value="Alpha-amylase"/>
    <property type="match status" value="1"/>
</dbReference>
<dbReference type="GO" id="GO:0004556">
    <property type="term" value="F:alpha-amylase activity"/>
    <property type="evidence" value="ECO:0007669"/>
    <property type="project" value="InterPro"/>
</dbReference>
<dbReference type="InterPro" id="IPR006046">
    <property type="entry name" value="Alpha_amylase"/>
</dbReference>
<dbReference type="PRINTS" id="PR00110">
    <property type="entry name" value="ALPHAAMYLASE"/>
</dbReference>
<dbReference type="Pfam" id="PF02368">
    <property type="entry name" value="Big_2"/>
    <property type="match status" value="4"/>
</dbReference>
<dbReference type="InterPro" id="IPR001119">
    <property type="entry name" value="SLH_dom"/>
</dbReference>
<dbReference type="SMART" id="SM00635">
    <property type="entry name" value="BID_2"/>
    <property type="match status" value="4"/>
</dbReference>
<protein>
    <submittedName>
        <fullName evidence="7">Alpha-amylase</fullName>
    </submittedName>
</protein>
<dbReference type="Pfam" id="PF00395">
    <property type="entry name" value="SLH"/>
    <property type="match status" value="3"/>
</dbReference>
<evidence type="ECO:0000256" key="1">
    <source>
        <dbReference type="ARBA" id="ARBA00008061"/>
    </source>
</evidence>
<accession>A0A2A2ECA9</accession>
<dbReference type="SMART" id="SM00642">
    <property type="entry name" value="Aamy"/>
    <property type="match status" value="1"/>
</dbReference>
<feature type="domain" description="SLH" evidence="6">
    <location>
        <begin position="1221"/>
        <end position="1277"/>
    </location>
</feature>
<keyword evidence="8" id="KW-1185">Reference proteome</keyword>
<dbReference type="Gene3D" id="2.60.40.1080">
    <property type="match status" value="4"/>
</dbReference>
<dbReference type="SUPFAM" id="SSF49373">
    <property type="entry name" value="Invasin/intimin cell-adhesion fragments"/>
    <property type="match status" value="4"/>
</dbReference>
<evidence type="ECO:0000256" key="5">
    <source>
        <dbReference type="RuleBase" id="RU003615"/>
    </source>
</evidence>
<dbReference type="Gene3D" id="2.60.40.10">
    <property type="entry name" value="Immunoglobulins"/>
    <property type="match status" value="1"/>
</dbReference>
<dbReference type="InterPro" id="IPR006047">
    <property type="entry name" value="GH13_cat_dom"/>
</dbReference>
<dbReference type="PANTHER" id="PTHR43447">
    <property type="entry name" value="ALPHA-AMYLASE"/>
    <property type="match status" value="1"/>
</dbReference>
<keyword evidence="3" id="KW-0119">Carbohydrate metabolism</keyword>
<comment type="similarity">
    <text evidence="1 5">Belongs to the glycosyl hydrolase 13 family.</text>
</comment>
<dbReference type="AlphaFoldDB" id="A0A2A2ECA9"/>
<sequence>MPEPLFAIHLDGNRKKSYSGKGNFDMVLTGRLAGIRKKTVAGLVAAATLLGGLSLGMATTQTASAAPLRDSYAQTVGNASFEAARNKYGLTKNMRDGATLHTFMWSFETIKEHMEEIAQAGYTSIQINNVSAVKDNSELGKGNWYLNWYYIYQPINTTIGNYILGSEDEFRQMCDIAHQYGVRVIVDAVANHFTSDWDVIDPSWQNEDYFHPARKINDYNDREDCTQGQLSGLWDLNTQNSEVANRMAEFYKKVVADGADGFRYDAAKHIELTNEVGSSQYWNTILPNGAQYQYGEVLQDKNVREADYANMFGSSSVGGGGITGSNYGQEMRNSMNDRSVASRFFTDLRSGTSADKTVTWIESHDNYCDRQSEKYTADQVRASWAVMNAMGQGMTLFFNRPYASGGQQEWFSEKSKIGDVGADDWKHPGVVASNHFRNAMVGTDMNITNCGGDNCAMVERYKSDGNPSNDGVLVSTTERGGANLSGLSTKLDNGTYKDEVSGSTITVSGGKITSGSVEANTVAAFYNAKVDTTPISSAEAMPNKGSFEDTKDITLRSFNMANVSYATSEGASGSFKDGDIITIGAASAGGKDVTVTVTGTGNNGKPVSHTYTYHKGAQTPVESVTISGDGVNNGRLNMDLNSTTSAQLTATVTPSDATVRNVAWSSSDPSVATVSSSGLVRGKKAGTTTITATAGGVSASITVMVTGEIVTPQGTTVYYPADKFGVDSTYIHYRVGTGAWTTAPGAKMEEACDGYVSFTIDNPDQQPVELTFNNGSGNWDSNGGQNYKGSGEDILVENGKLTEGAAPCAVIPVVPVTSVAINSNDFSIQEGASKKLAATVLPANATNPTVTWTSSDTAVATVSSDGTVRGVKSGIAKITATADGKSASVTVTVTKGGDPVVPVESVSVSGIGVSGGAASINVGAGLNLNATVLPSNATDHAVSWSTSDASVATVSSTGAVRGVKAGIATITATAGGKSASVQVTVKDNGSVILPESITITGDGISGAELSLVQNKSVQLSVKANPSNATLGAVSWSSSDTAVATIDGNGKLTAKSEGITAVTATASGKSAALLVTVSKNGGSSDRFSDVPAGVAFHDEIEWLAAQGITNGYSDGRFGYGDHLSRQDMAIFLYRLAKVHGVAGAASFAPSAADYQRFSDVKQGSYGAKEILWLAKNGISQGSNGRFNGNDKLTRQDMAVFLYRYAKLAGVQGAASFAPSAADYRRFSDVKQGTFGAKEILWCANAGITLGNSDGSFGYGSKLTRSAMAAFLYRLNKLI</sequence>
<dbReference type="Proteomes" id="UP000217986">
    <property type="component" value="Unassembled WGS sequence"/>
</dbReference>
<proteinExistence type="inferred from homology"/>
<gene>
    <name evidence="7" type="ORF">B1400_1720</name>
</gene>